<feature type="transmembrane region" description="Helical" evidence="5">
    <location>
        <begin position="209"/>
        <end position="232"/>
    </location>
</feature>
<dbReference type="PANTHER" id="PTHR32322:SF9">
    <property type="entry name" value="AMINO-ACID METABOLITE EFFLUX PUMP-RELATED"/>
    <property type="match status" value="1"/>
</dbReference>
<keyword evidence="2 5" id="KW-0812">Transmembrane</keyword>
<evidence type="ECO:0000256" key="2">
    <source>
        <dbReference type="ARBA" id="ARBA00022692"/>
    </source>
</evidence>
<reference evidence="8" key="1">
    <citation type="submission" date="2017-11" db="EMBL/GenBank/DDBJ databases">
        <authorList>
            <person name="Kuznetsova I."/>
            <person name="Sazanova A."/>
            <person name="Chirak E."/>
            <person name="Safronova V."/>
            <person name="Willems A."/>
        </authorList>
    </citation>
    <scope>NUCLEOTIDE SEQUENCE [LARGE SCALE GENOMIC DNA]</scope>
    <source>
        <strain evidence="8">CCBAU 03422</strain>
    </source>
</reference>
<keyword evidence="8" id="KW-1185">Reference proteome</keyword>
<dbReference type="InterPro" id="IPR037185">
    <property type="entry name" value="EmrE-like"/>
</dbReference>
<comment type="caution">
    <text evidence="7">The sequence shown here is derived from an EMBL/GenBank/DDBJ whole genome shotgun (WGS) entry which is preliminary data.</text>
</comment>
<dbReference type="Pfam" id="PF00892">
    <property type="entry name" value="EamA"/>
    <property type="match status" value="2"/>
</dbReference>
<dbReference type="AlphaFoldDB" id="A0A2P7B6V5"/>
<accession>A0A2P7B6V5</accession>
<organism evidence="7 8">
    <name type="scientific">Phyllobacterium sophorae</name>
    <dbReference type="NCBI Taxonomy" id="1520277"/>
    <lineage>
        <taxon>Bacteria</taxon>
        <taxon>Pseudomonadati</taxon>
        <taxon>Pseudomonadota</taxon>
        <taxon>Alphaproteobacteria</taxon>
        <taxon>Hyphomicrobiales</taxon>
        <taxon>Phyllobacteriaceae</taxon>
        <taxon>Phyllobacterium</taxon>
    </lineage>
</organism>
<evidence type="ECO:0000256" key="1">
    <source>
        <dbReference type="ARBA" id="ARBA00004141"/>
    </source>
</evidence>
<dbReference type="OrthoDB" id="9810556at2"/>
<feature type="transmembrane region" description="Helical" evidence="5">
    <location>
        <begin position="180"/>
        <end position="203"/>
    </location>
</feature>
<feature type="transmembrane region" description="Helical" evidence="5">
    <location>
        <begin position="65"/>
        <end position="82"/>
    </location>
</feature>
<feature type="transmembrane region" description="Helical" evidence="5">
    <location>
        <begin position="33"/>
        <end position="53"/>
    </location>
</feature>
<feature type="transmembrane region" description="Helical" evidence="5">
    <location>
        <begin position="7"/>
        <end position="27"/>
    </location>
</feature>
<feature type="transmembrane region" description="Helical" evidence="5">
    <location>
        <begin position="267"/>
        <end position="285"/>
    </location>
</feature>
<sequence length="305" mass="31874">MEKATAARFFGQAAIWGASFTFIKFALEEFSPNQLVLFRLILGAATLAVIIVFTGRSFKLTSKAWFHVAVSSIFANVVPYLLLSYGELHASAGLAGVLIGGTPLVTLFISTLALRDEPATGRKVTGFVLGFLGVSLVVSPWKVEGSSLLGALACFGAATSYAVGYAYVGRFLSPLKVDPITLGANQLVAAAILLALAVPFFTWPPIESVSAIPLLSLLYLGVLASGFANILYFRLIQDVGASTASAVDYVVPVFAVLFGAVLLLEPLSWNVIVGGAVILIGMAIAEGRISSSAFSQASSGKVNNS</sequence>
<evidence type="ECO:0000259" key="6">
    <source>
        <dbReference type="Pfam" id="PF00892"/>
    </source>
</evidence>
<feature type="transmembrane region" description="Helical" evidence="5">
    <location>
        <begin position="88"/>
        <end position="112"/>
    </location>
</feature>
<dbReference type="RefSeq" id="WP_106665854.1">
    <property type="nucleotide sequence ID" value="NZ_PGGM01000010.1"/>
</dbReference>
<name>A0A2P7B6V5_9HYPH</name>
<feature type="domain" description="EamA" evidence="6">
    <location>
        <begin position="149"/>
        <end position="284"/>
    </location>
</feature>
<dbReference type="EMBL" id="PGGM01000010">
    <property type="protein sequence ID" value="PSH62186.1"/>
    <property type="molecule type" value="Genomic_DNA"/>
</dbReference>
<evidence type="ECO:0000256" key="3">
    <source>
        <dbReference type="ARBA" id="ARBA00022989"/>
    </source>
</evidence>
<feature type="transmembrane region" description="Helical" evidence="5">
    <location>
        <begin position="124"/>
        <end position="141"/>
    </location>
</feature>
<comment type="subcellular location">
    <subcellularLocation>
        <location evidence="1">Membrane</location>
        <topology evidence="1">Multi-pass membrane protein</topology>
    </subcellularLocation>
</comment>
<evidence type="ECO:0000256" key="4">
    <source>
        <dbReference type="ARBA" id="ARBA00023136"/>
    </source>
</evidence>
<feature type="transmembrane region" description="Helical" evidence="5">
    <location>
        <begin position="147"/>
        <end position="168"/>
    </location>
</feature>
<dbReference type="PANTHER" id="PTHR32322">
    <property type="entry name" value="INNER MEMBRANE TRANSPORTER"/>
    <property type="match status" value="1"/>
</dbReference>
<evidence type="ECO:0000313" key="8">
    <source>
        <dbReference type="Proteomes" id="UP000241764"/>
    </source>
</evidence>
<keyword evidence="4 5" id="KW-0472">Membrane</keyword>
<proteinExistence type="predicted"/>
<evidence type="ECO:0000313" key="7">
    <source>
        <dbReference type="EMBL" id="PSH62186.1"/>
    </source>
</evidence>
<evidence type="ECO:0000256" key="5">
    <source>
        <dbReference type="SAM" id="Phobius"/>
    </source>
</evidence>
<keyword evidence="3 5" id="KW-1133">Transmembrane helix</keyword>
<dbReference type="InterPro" id="IPR050638">
    <property type="entry name" value="AA-Vitamin_Transporters"/>
</dbReference>
<dbReference type="Proteomes" id="UP000241764">
    <property type="component" value="Unassembled WGS sequence"/>
</dbReference>
<dbReference type="GO" id="GO:0016020">
    <property type="term" value="C:membrane"/>
    <property type="evidence" value="ECO:0007669"/>
    <property type="project" value="UniProtKB-SubCell"/>
</dbReference>
<protein>
    <submittedName>
        <fullName evidence="7">EamA/RhaT family transporter</fullName>
    </submittedName>
</protein>
<gene>
    <name evidence="7" type="ORF">CU103_20350</name>
</gene>
<dbReference type="InterPro" id="IPR000620">
    <property type="entry name" value="EamA_dom"/>
</dbReference>
<feature type="transmembrane region" description="Helical" evidence="5">
    <location>
        <begin position="239"/>
        <end position="261"/>
    </location>
</feature>
<dbReference type="SUPFAM" id="SSF103481">
    <property type="entry name" value="Multidrug resistance efflux transporter EmrE"/>
    <property type="match status" value="2"/>
</dbReference>
<feature type="domain" description="EamA" evidence="6">
    <location>
        <begin position="10"/>
        <end position="138"/>
    </location>
</feature>